<comment type="similarity">
    <text evidence="4">Belongs to the flavin monoamine oxidase family.</text>
</comment>
<proteinExistence type="inferred from homology"/>
<dbReference type="SUPFAM" id="SSF54373">
    <property type="entry name" value="FAD-linked reductases, C-terminal domain"/>
    <property type="match status" value="1"/>
</dbReference>
<evidence type="ECO:0000259" key="5">
    <source>
        <dbReference type="Pfam" id="PF01593"/>
    </source>
</evidence>
<dbReference type="PhylomeDB" id="A0A061ASX7"/>
<evidence type="ECO:0000256" key="4">
    <source>
        <dbReference type="RuleBase" id="RU362067"/>
    </source>
</evidence>
<protein>
    <recommendedName>
        <fullName evidence="4">Amine oxidase</fullName>
        <ecNumber evidence="4">1.4.3.-</ecNumber>
    </recommendedName>
</protein>
<evidence type="ECO:0000256" key="2">
    <source>
        <dbReference type="ARBA" id="ARBA00023002"/>
    </source>
</evidence>
<dbReference type="PANTHER" id="PTHR10742">
    <property type="entry name" value="FLAVIN MONOAMINE OXIDASE"/>
    <property type="match status" value="1"/>
</dbReference>
<evidence type="ECO:0000256" key="1">
    <source>
        <dbReference type="ARBA" id="ARBA00001974"/>
    </source>
</evidence>
<dbReference type="PRINTS" id="PR00757">
    <property type="entry name" value="AMINEOXDASEF"/>
</dbReference>
<dbReference type="GO" id="GO:0016491">
    <property type="term" value="F:oxidoreductase activity"/>
    <property type="evidence" value="ECO:0007669"/>
    <property type="project" value="UniProtKB-KW"/>
</dbReference>
<accession>A0A061ASX7</accession>
<sequence length="475" mass="52683">MSTPGAVSTDVIIIGGGIAGLKAALTLQDNDIPYILLEAQDRLGGRLKTVKGQNGKYDIGASWFHETLNNALFDEENTLDDGKGPKWFYDDAPIRVIDQHGEVSPMLKLGSISNEIVRYVEMECYKNLDTDMSFHDTMVQYLTERKHLLSDEQISRAIEYVRSLELWHGVDVQRLSAKYSPIDPEGRDALALNYDRVLARHVNRLDNSSFKLSTPITSIERLNHGRNVRVTAKNGTLYEAKYCIVTVPQSVLQIPQGETGHISFTPSLPKPIRDSLKTMHFGALGKVILEFDETFWPTDHERVLALASAPKGFLEAIKNGTEVPKISGSVPQTWQYPILALNFATSFSKPSLVVLTQSPVTDFLEANTDKAWPYLKPIIQTMAKKTEIPTPSNVIVSDWTQNEFQRGSYTACYPGDDPAACVIAFESGFGNVRFAGEHTVLEGAGCVHGAWNSGKREANYIIEHIKTGYTGLNFG</sequence>
<dbReference type="AlphaFoldDB" id="A0A061ASX7"/>
<dbReference type="Pfam" id="PF01593">
    <property type="entry name" value="Amino_oxidase"/>
    <property type="match status" value="1"/>
</dbReference>
<dbReference type="OrthoDB" id="5046242at2759"/>
<dbReference type="SUPFAM" id="SSF51905">
    <property type="entry name" value="FAD/NAD(P)-binding domain"/>
    <property type="match status" value="1"/>
</dbReference>
<dbReference type="EMBL" id="LK052890">
    <property type="protein sequence ID" value="CDR40739.1"/>
    <property type="molecule type" value="Genomic_DNA"/>
</dbReference>
<dbReference type="Gene3D" id="3.90.660.10">
    <property type="match status" value="1"/>
</dbReference>
<evidence type="ECO:0000256" key="3">
    <source>
        <dbReference type="PIRSR" id="PIRSR601613-1"/>
    </source>
</evidence>
<dbReference type="Gene3D" id="3.50.50.60">
    <property type="entry name" value="FAD/NAD(P)-binding domain"/>
    <property type="match status" value="1"/>
</dbReference>
<dbReference type="PANTHER" id="PTHR10742:SF410">
    <property type="entry name" value="LYSINE-SPECIFIC HISTONE DEMETHYLASE 2"/>
    <property type="match status" value="1"/>
</dbReference>
<feature type="binding site" evidence="3">
    <location>
        <begin position="38"/>
        <end position="39"/>
    </location>
    <ligand>
        <name>FAD</name>
        <dbReference type="ChEBI" id="CHEBI:57692"/>
    </ligand>
</feature>
<evidence type="ECO:0000313" key="6">
    <source>
        <dbReference type="EMBL" id="CDR40739.1"/>
    </source>
</evidence>
<keyword evidence="4" id="KW-0285">Flavoprotein</keyword>
<dbReference type="InterPro" id="IPR036188">
    <property type="entry name" value="FAD/NAD-bd_sf"/>
</dbReference>
<dbReference type="InterPro" id="IPR050281">
    <property type="entry name" value="Flavin_monoamine_oxidase"/>
</dbReference>
<keyword evidence="4" id="KW-0274">FAD</keyword>
<comment type="cofactor">
    <cofactor evidence="1 4">
        <name>FAD</name>
        <dbReference type="ChEBI" id="CHEBI:57692"/>
    </cofactor>
</comment>
<dbReference type="VEuPathDB" id="FungiDB:BON22_2104"/>
<reference evidence="6" key="1">
    <citation type="journal article" date="2014" name="Genome Announc.">
        <title>Genome sequence of the yeast Cyberlindnera fabianii (Hansenula fabianii).</title>
        <authorList>
            <person name="Freel K.C."/>
            <person name="Sarilar V."/>
            <person name="Neuveglise C."/>
            <person name="Devillers H."/>
            <person name="Friedrich A."/>
            <person name="Schacherer J."/>
        </authorList>
    </citation>
    <scope>NUCLEOTIDE SEQUENCE</scope>
    <source>
        <strain evidence="6">YJS4271</strain>
    </source>
</reference>
<dbReference type="InterPro" id="IPR001613">
    <property type="entry name" value="Flavin_amine_oxidase"/>
</dbReference>
<gene>
    <name evidence="6" type="ORF">CYFA0S_05e03884g</name>
</gene>
<dbReference type="EC" id="1.4.3.-" evidence="4"/>
<organism evidence="6">
    <name type="scientific">Cyberlindnera fabianii</name>
    <name type="common">Yeast</name>
    <name type="synonym">Hansenula fabianii</name>
    <dbReference type="NCBI Taxonomy" id="36022"/>
    <lineage>
        <taxon>Eukaryota</taxon>
        <taxon>Fungi</taxon>
        <taxon>Dikarya</taxon>
        <taxon>Ascomycota</taxon>
        <taxon>Saccharomycotina</taxon>
        <taxon>Saccharomycetes</taxon>
        <taxon>Phaffomycetales</taxon>
        <taxon>Phaffomycetaceae</taxon>
        <taxon>Cyberlindnera</taxon>
    </lineage>
</organism>
<feature type="domain" description="Amine oxidase" evidence="5">
    <location>
        <begin position="18"/>
        <end position="462"/>
    </location>
</feature>
<keyword evidence="2 4" id="KW-0560">Oxidoreductase</keyword>
<name>A0A061ASX7_CYBFA</name>
<dbReference type="InterPro" id="IPR002937">
    <property type="entry name" value="Amino_oxidase"/>
</dbReference>